<feature type="transmembrane region" description="Helical" evidence="8">
    <location>
        <begin position="189"/>
        <end position="209"/>
    </location>
</feature>
<dbReference type="Proteomes" id="UP001107558">
    <property type="component" value="Chromosome 2"/>
</dbReference>
<gene>
    <name evidence="9" type="ORF">PVAND_008258</name>
</gene>
<evidence type="ECO:0000256" key="1">
    <source>
        <dbReference type="ARBA" id="ARBA00004127"/>
    </source>
</evidence>
<dbReference type="PANTHER" id="PTHR13148:SF0">
    <property type="entry name" value="POST-GPI ATTACHMENT TO PROTEINS FACTOR 3"/>
    <property type="match status" value="1"/>
</dbReference>
<dbReference type="GO" id="GO:0000139">
    <property type="term" value="C:Golgi membrane"/>
    <property type="evidence" value="ECO:0007669"/>
    <property type="project" value="UniProtKB-SubCell"/>
</dbReference>
<evidence type="ECO:0000256" key="5">
    <source>
        <dbReference type="ARBA" id="ARBA00022729"/>
    </source>
</evidence>
<feature type="transmembrane region" description="Helical" evidence="8">
    <location>
        <begin position="248"/>
        <end position="266"/>
    </location>
</feature>
<dbReference type="GO" id="GO:0016788">
    <property type="term" value="F:hydrolase activity, acting on ester bonds"/>
    <property type="evidence" value="ECO:0007669"/>
    <property type="project" value="TreeGrafter"/>
</dbReference>
<keyword evidence="3 8" id="KW-0337">GPI-anchor biosynthesis</keyword>
<feature type="transmembrane region" description="Helical" evidence="8">
    <location>
        <begin position="216"/>
        <end position="236"/>
    </location>
</feature>
<comment type="caution">
    <text evidence="9">The sequence shown here is derived from an EMBL/GenBank/DDBJ whole genome shotgun (WGS) entry which is preliminary data.</text>
</comment>
<dbReference type="AlphaFoldDB" id="A0A9J6C9K2"/>
<keyword evidence="7 8" id="KW-0472">Membrane</keyword>
<protein>
    <recommendedName>
        <fullName evidence="8">Post-GPI attachment to proteins factor 3</fullName>
    </recommendedName>
</protein>
<feature type="chain" id="PRO_5039961241" description="Post-GPI attachment to proteins factor 3" evidence="8">
    <location>
        <begin position="23"/>
        <end position="343"/>
    </location>
</feature>
<dbReference type="InterPro" id="IPR007217">
    <property type="entry name" value="Per1-like"/>
</dbReference>
<proteinExistence type="inferred from homology"/>
<feature type="transmembrane region" description="Helical" evidence="8">
    <location>
        <begin position="116"/>
        <end position="137"/>
    </location>
</feature>
<evidence type="ECO:0000313" key="10">
    <source>
        <dbReference type="Proteomes" id="UP001107558"/>
    </source>
</evidence>
<sequence length="343" mass="40661">MFFIQKCLFILLLVSLINLASSSTGDRSPYYQNCVSTCLKQNCQNNVQLYRKGMEEKFTDHFIDLLRLRKFDVETFENMISWNCKDECKYKCMHRTCEAFIARKWNLPQFHGKWPFVRFLGVQEPASVAFSLLNLFVHYKGLMQFRASVRHDSPFFILWHVFSIICMNAWVWSTIFHTRDFPTTELFDYVFAYSMVLASFWAMVIRIIYEKSRGMSIIVTLLCVLFFLNHFAYLSYNTNFDYSYNMKVNIITGAIGGIGWIIWCLSQIRKRTYVWKMLLFVILALASIVLEVYDFPPILWTFDSHSLWHLSSAPITILFYKFITDDCIELRREAISEEKMKLL</sequence>
<dbReference type="EMBL" id="JADBJN010000002">
    <property type="protein sequence ID" value="KAG5678597.1"/>
    <property type="molecule type" value="Genomic_DNA"/>
</dbReference>
<feature type="signal peptide" evidence="8">
    <location>
        <begin position="1"/>
        <end position="22"/>
    </location>
</feature>
<comment type="caution">
    <text evidence="8">Lacks conserved residue(s) required for the propagation of feature annotation.</text>
</comment>
<evidence type="ECO:0000256" key="8">
    <source>
        <dbReference type="RuleBase" id="RU365066"/>
    </source>
</evidence>
<keyword evidence="10" id="KW-1185">Reference proteome</keyword>
<evidence type="ECO:0000256" key="3">
    <source>
        <dbReference type="ARBA" id="ARBA00022502"/>
    </source>
</evidence>
<organism evidence="9 10">
    <name type="scientific">Polypedilum vanderplanki</name>
    <name type="common">Sleeping chironomid midge</name>
    <dbReference type="NCBI Taxonomy" id="319348"/>
    <lineage>
        <taxon>Eukaryota</taxon>
        <taxon>Metazoa</taxon>
        <taxon>Ecdysozoa</taxon>
        <taxon>Arthropoda</taxon>
        <taxon>Hexapoda</taxon>
        <taxon>Insecta</taxon>
        <taxon>Pterygota</taxon>
        <taxon>Neoptera</taxon>
        <taxon>Endopterygota</taxon>
        <taxon>Diptera</taxon>
        <taxon>Nematocera</taxon>
        <taxon>Chironomoidea</taxon>
        <taxon>Chironomidae</taxon>
        <taxon>Chironominae</taxon>
        <taxon>Polypedilum</taxon>
        <taxon>Polypedilum</taxon>
    </lineage>
</organism>
<reference evidence="9" key="1">
    <citation type="submission" date="2021-03" db="EMBL/GenBank/DDBJ databases">
        <title>Chromosome level genome of the anhydrobiotic midge Polypedilum vanderplanki.</title>
        <authorList>
            <person name="Yoshida Y."/>
            <person name="Kikawada T."/>
            <person name="Gusev O."/>
        </authorList>
    </citation>
    <scope>NUCLEOTIDE SEQUENCE</scope>
    <source>
        <strain evidence="9">NIAS01</strain>
        <tissue evidence="9">Whole body or cell culture</tissue>
    </source>
</reference>
<feature type="transmembrane region" description="Helical" evidence="8">
    <location>
        <begin position="157"/>
        <end position="177"/>
    </location>
</feature>
<evidence type="ECO:0000256" key="6">
    <source>
        <dbReference type="ARBA" id="ARBA00022989"/>
    </source>
</evidence>
<feature type="transmembrane region" description="Helical" evidence="8">
    <location>
        <begin position="273"/>
        <end position="293"/>
    </location>
</feature>
<evidence type="ECO:0000256" key="4">
    <source>
        <dbReference type="ARBA" id="ARBA00022692"/>
    </source>
</evidence>
<evidence type="ECO:0000256" key="2">
    <source>
        <dbReference type="ARBA" id="ARBA00006387"/>
    </source>
</evidence>
<dbReference type="GO" id="GO:0005789">
    <property type="term" value="C:endoplasmic reticulum membrane"/>
    <property type="evidence" value="ECO:0007669"/>
    <property type="project" value="TreeGrafter"/>
</dbReference>
<dbReference type="Pfam" id="PF04080">
    <property type="entry name" value="Per1"/>
    <property type="match status" value="1"/>
</dbReference>
<keyword evidence="5 8" id="KW-0732">Signal</keyword>
<evidence type="ECO:0000313" key="9">
    <source>
        <dbReference type="EMBL" id="KAG5678597.1"/>
    </source>
</evidence>
<evidence type="ECO:0000256" key="7">
    <source>
        <dbReference type="ARBA" id="ARBA00023136"/>
    </source>
</evidence>
<name>A0A9J6C9K2_POLVA</name>
<keyword evidence="4 8" id="KW-0812">Transmembrane</keyword>
<comment type="subcellular location">
    <subcellularLocation>
        <location evidence="1">Endomembrane system</location>
        <topology evidence="1">Multi-pass membrane protein</topology>
    </subcellularLocation>
    <subcellularLocation>
        <location evidence="8">Golgi apparatus membrane</location>
        <topology evidence="8">Multi-pass membrane protein</topology>
    </subcellularLocation>
</comment>
<keyword evidence="8" id="KW-0333">Golgi apparatus</keyword>
<dbReference type="GO" id="GO:0006506">
    <property type="term" value="P:GPI anchor biosynthetic process"/>
    <property type="evidence" value="ECO:0007669"/>
    <property type="project" value="UniProtKB-KW"/>
</dbReference>
<keyword evidence="6 8" id="KW-1133">Transmembrane helix</keyword>
<accession>A0A9J6C9K2</accession>
<dbReference type="OrthoDB" id="419770at2759"/>
<comment type="similarity">
    <text evidence="2 8">Belongs to the PGAP3 family.</text>
</comment>
<comment type="function">
    <text evidence="8">Involved in the lipid remodeling steps of GPI-anchor maturation.</text>
</comment>
<dbReference type="PANTHER" id="PTHR13148">
    <property type="entry name" value="PER1-RELATED"/>
    <property type="match status" value="1"/>
</dbReference>